<name>A0ABX2DQW8_9BACL</name>
<keyword evidence="2" id="KW-0238">DNA-binding</keyword>
<dbReference type="PROSITE" id="PS01124">
    <property type="entry name" value="HTH_ARAC_FAMILY_2"/>
    <property type="match status" value="1"/>
</dbReference>
<dbReference type="RefSeq" id="WP_173132632.1">
    <property type="nucleotide sequence ID" value="NZ_JABMKX010000006.1"/>
</dbReference>
<dbReference type="InterPro" id="IPR020449">
    <property type="entry name" value="Tscrpt_reg_AraC-type_HTH"/>
</dbReference>
<dbReference type="PANTHER" id="PTHR43280:SF2">
    <property type="entry name" value="HTH-TYPE TRANSCRIPTIONAL REGULATOR EXSA"/>
    <property type="match status" value="1"/>
</dbReference>
<dbReference type="PROSITE" id="PS50110">
    <property type="entry name" value="RESPONSE_REGULATORY"/>
    <property type="match status" value="1"/>
</dbReference>
<comment type="caution">
    <text evidence="7">The sequence shown here is derived from an EMBL/GenBank/DDBJ whole genome shotgun (WGS) entry which is preliminary data.</text>
</comment>
<dbReference type="Pfam" id="PF12833">
    <property type="entry name" value="HTH_18"/>
    <property type="match status" value="1"/>
</dbReference>
<evidence type="ECO:0000313" key="8">
    <source>
        <dbReference type="Proteomes" id="UP000711047"/>
    </source>
</evidence>
<dbReference type="Gene3D" id="3.40.50.2300">
    <property type="match status" value="1"/>
</dbReference>
<gene>
    <name evidence="7" type="ORF">HQN87_11665</name>
</gene>
<dbReference type="SMART" id="SM00342">
    <property type="entry name" value="HTH_ARAC"/>
    <property type="match status" value="1"/>
</dbReference>
<dbReference type="Proteomes" id="UP000711047">
    <property type="component" value="Unassembled WGS sequence"/>
</dbReference>
<dbReference type="SMART" id="SM00448">
    <property type="entry name" value="REC"/>
    <property type="match status" value="1"/>
</dbReference>
<feature type="domain" description="Response regulatory" evidence="6">
    <location>
        <begin position="3"/>
        <end position="120"/>
    </location>
</feature>
<evidence type="ECO:0000313" key="7">
    <source>
        <dbReference type="EMBL" id="NQX45989.1"/>
    </source>
</evidence>
<evidence type="ECO:0000259" key="6">
    <source>
        <dbReference type="PROSITE" id="PS50110"/>
    </source>
</evidence>
<dbReference type="SUPFAM" id="SSF52172">
    <property type="entry name" value="CheY-like"/>
    <property type="match status" value="1"/>
</dbReference>
<keyword evidence="3" id="KW-0804">Transcription</keyword>
<feature type="modified residue" description="4-aspartylphosphate" evidence="4">
    <location>
        <position position="55"/>
    </location>
</feature>
<organism evidence="7 8">
    <name type="scientific">Paenibacillus tritici</name>
    <dbReference type="NCBI Taxonomy" id="1873425"/>
    <lineage>
        <taxon>Bacteria</taxon>
        <taxon>Bacillati</taxon>
        <taxon>Bacillota</taxon>
        <taxon>Bacilli</taxon>
        <taxon>Bacillales</taxon>
        <taxon>Paenibacillaceae</taxon>
        <taxon>Paenibacillus</taxon>
    </lineage>
</organism>
<dbReference type="InterPro" id="IPR018062">
    <property type="entry name" value="HTH_AraC-typ_CS"/>
</dbReference>
<dbReference type="EMBL" id="JABMKX010000006">
    <property type="protein sequence ID" value="NQX45989.1"/>
    <property type="molecule type" value="Genomic_DNA"/>
</dbReference>
<dbReference type="PANTHER" id="PTHR43280">
    <property type="entry name" value="ARAC-FAMILY TRANSCRIPTIONAL REGULATOR"/>
    <property type="match status" value="1"/>
</dbReference>
<proteinExistence type="predicted"/>
<dbReference type="Pfam" id="PF00072">
    <property type="entry name" value="Response_reg"/>
    <property type="match status" value="1"/>
</dbReference>
<dbReference type="PRINTS" id="PR00032">
    <property type="entry name" value="HTHARAC"/>
</dbReference>
<keyword evidence="4" id="KW-0597">Phosphoprotein</keyword>
<dbReference type="InterPro" id="IPR009057">
    <property type="entry name" value="Homeodomain-like_sf"/>
</dbReference>
<dbReference type="Gene3D" id="1.10.10.60">
    <property type="entry name" value="Homeodomain-like"/>
    <property type="match status" value="1"/>
</dbReference>
<dbReference type="PROSITE" id="PS00041">
    <property type="entry name" value="HTH_ARAC_FAMILY_1"/>
    <property type="match status" value="1"/>
</dbReference>
<evidence type="ECO:0000256" key="1">
    <source>
        <dbReference type="ARBA" id="ARBA00023015"/>
    </source>
</evidence>
<dbReference type="InterPro" id="IPR018060">
    <property type="entry name" value="HTH_AraC"/>
</dbReference>
<accession>A0ABX2DQW8</accession>
<feature type="domain" description="HTH araC/xylS-type" evidence="5">
    <location>
        <begin position="370"/>
        <end position="468"/>
    </location>
</feature>
<keyword evidence="8" id="KW-1185">Reference proteome</keyword>
<evidence type="ECO:0000256" key="4">
    <source>
        <dbReference type="PROSITE-ProRule" id="PRU00169"/>
    </source>
</evidence>
<evidence type="ECO:0000256" key="2">
    <source>
        <dbReference type="ARBA" id="ARBA00023125"/>
    </source>
</evidence>
<evidence type="ECO:0000256" key="3">
    <source>
        <dbReference type="ARBA" id="ARBA00023163"/>
    </source>
</evidence>
<evidence type="ECO:0000259" key="5">
    <source>
        <dbReference type="PROSITE" id="PS01124"/>
    </source>
</evidence>
<dbReference type="CDD" id="cd17536">
    <property type="entry name" value="REC_YesN-like"/>
    <property type="match status" value="1"/>
</dbReference>
<dbReference type="InterPro" id="IPR001789">
    <property type="entry name" value="Sig_transdc_resp-reg_receiver"/>
</dbReference>
<dbReference type="SUPFAM" id="SSF46689">
    <property type="entry name" value="Homeodomain-like"/>
    <property type="match status" value="2"/>
</dbReference>
<keyword evidence="1" id="KW-0805">Transcription regulation</keyword>
<sequence>MIRAVVVDNERLVRKGFISLIDWASFGMVITGEAGDGNAALDLLRKQETDLLFVDISMPGMTGFELIRQVRLQYPAVRCVVLTRHHEFDYVQEALRLGAVDYIVKTLLEAENADETIRRLVERIKWEDGNRGVLAGLEQKVMTVDKALLYVPLMPDLNEEQLLALPLVKSSTLHTMPDMWLSPLLVRMDVERTGREQAALLGTSWATALLEGVCDQPLKEIAAVLEQSVLLALFYDTGGQALTRLHYGELQALAMKQQQRLSENGGGSSLALVKALNLRWTLERREWELFTGEVLSQQPDQEAVAEFGRELLHCWSRQLLTPEEAQQLKLAAESNRSWRHWTSWLRQFSAHVQQRMIELGMSKEVLLCLITAVRYMKSHAGNKITQGDVAAAIHMSRGYFSRCFARFAGESFGESLRGMRLELAKSLLLETHVPVCEIACQSGFGDDRYFSKLFREHVGKLPSEYRAEGTRGSGEPEPEQHIPFEQRNLFLTGGILYRNQVRGSADEVRRNPGRL</sequence>
<reference evidence="7 8" key="1">
    <citation type="submission" date="2020-05" db="EMBL/GenBank/DDBJ databases">
        <title>Paenibacillus glebae, sp. nov., Paenibacillus humi sp. nov., Paenibacillus pedi sp. nov., Paenibacillus terrestris sp. nov. and Paenibacillus terricola sp. nov., isolated from a forest top soil sample.</title>
        <authorList>
            <person name="Qi S."/>
            <person name="Carlier A."/>
            <person name="Cnockaert M."/>
            <person name="Vandamme P."/>
        </authorList>
    </citation>
    <scope>NUCLEOTIDE SEQUENCE [LARGE SCALE GENOMIC DNA]</scope>
    <source>
        <strain evidence="7 8">LMG 29502</strain>
    </source>
</reference>
<dbReference type="InterPro" id="IPR011006">
    <property type="entry name" value="CheY-like_superfamily"/>
</dbReference>
<protein>
    <submittedName>
        <fullName evidence="7">Response regulator</fullName>
    </submittedName>
</protein>